<proteinExistence type="predicted"/>
<dbReference type="PANTHER" id="PTHR43261:SF7">
    <property type="entry name" value="ELONGATION FACTOR G-LIKE PROTEIN"/>
    <property type="match status" value="1"/>
</dbReference>
<dbReference type="Pfam" id="PF14492">
    <property type="entry name" value="EFG_III"/>
    <property type="match status" value="1"/>
</dbReference>
<sequence length="677" mass="73935">MPKPQSAPRVAAIVGPYMSGKTTLLESLLFAANAIPRKGTVKEGNTVGDASVEAKARQMSVEASVATATYLGETWTFIDCPGSVEFSQESINALMVADAAVVVCEADPTRAPMAAPILKLLDDHNIPHTIFLNKVDSLTDPGKIAETLRALQPMSPHPLVLREYPIHAGSFITGYEELSMERAFKANPGHPSDEIPIPDSIRDEALLARQEMLEAISTLDDALMEKLLEEQVPTREEVFATLTRGFKGDQIVPVLLGSADKDLGVRRLLKLLRHEGPEPADTASRLGIANGKEVLLQVWKTLNAQHVGKLSLARVWHGEVTEGMAFAAGRPSSLTKPFGAKQEKALKVGAGEIVALGRMESVKTGDCLTLNTPVQLPWPDPIQPMTALAVRCAKSGDEVKLSSAIQKLVDEDPSYTIEQNAETQERVIWGQGEIHLKVALDRIRRWGVEVTFAQPTIPYRETIRKPVKQHGRYKHQSGGHGAFGDVHIEFKPRQRGEGLKFSDTIVGGVIPKNYIPAVENGFYEFAKQGPLGFPMVDVEAVLFFGSFHTVDSSEMAFKAATRVAMNEGLPQCSPVLLEPILEIHISVPSEHTSKAQKIITSHRAGQILGFDAKPGWEGWDIVDGYLPQSELQGIIVELRSQTQGVGSFTWSFHHLQELEGRDAEKVVEARKKALAEA</sequence>
<dbReference type="GO" id="GO:0005525">
    <property type="term" value="F:GTP binding"/>
    <property type="evidence" value="ECO:0007669"/>
    <property type="project" value="UniProtKB-KW"/>
</dbReference>
<dbReference type="SMART" id="SM00889">
    <property type="entry name" value="EFG_IV"/>
    <property type="match status" value="1"/>
</dbReference>
<dbReference type="KEGG" id="msil:METEAL_18020"/>
<dbReference type="InterPro" id="IPR014721">
    <property type="entry name" value="Ribsml_uS5_D2-typ_fold_subgr"/>
</dbReference>
<keyword evidence="5" id="KW-0342">GTP-binding</keyword>
<feature type="domain" description="Tr-type G" evidence="6">
    <location>
        <begin position="6"/>
        <end position="280"/>
    </location>
</feature>
<dbReference type="Gene3D" id="3.30.70.240">
    <property type="match status" value="1"/>
</dbReference>
<keyword evidence="2" id="KW-0547">Nucleotide-binding</keyword>
<dbReference type="Gene3D" id="3.30.70.870">
    <property type="entry name" value="Elongation Factor G (Translational Gtpase), domain 3"/>
    <property type="match status" value="1"/>
</dbReference>
<dbReference type="SUPFAM" id="SSF54211">
    <property type="entry name" value="Ribosomal protein S5 domain 2-like"/>
    <property type="match status" value="1"/>
</dbReference>
<dbReference type="InterPro" id="IPR047872">
    <property type="entry name" value="EFG_IV"/>
</dbReference>
<dbReference type="NCBIfam" id="NF009891">
    <property type="entry name" value="PRK13351.1-1"/>
    <property type="match status" value="1"/>
</dbReference>
<dbReference type="InterPro" id="IPR041095">
    <property type="entry name" value="EFG_II"/>
</dbReference>
<dbReference type="EMBL" id="AP027080">
    <property type="protein sequence ID" value="BDU72628.1"/>
    <property type="molecule type" value="Genomic_DNA"/>
</dbReference>
<dbReference type="SUPFAM" id="SSF54980">
    <property type="entry name" value="EF-G C-terminal domain-like"/>
    <property type="match status" value="2"/>
</dbReference>
<organism evidence="7 8">
    <name type="scientific">Mesoterricola silvestris</name>
    <dbReference type="NCBI Taxonomy" id="2927979"/>
    <lineage>
        <taxon>Bacteria</taxon>
        <taxon>Pseudomonadati</taxon>
        <taxon>Acidobacteriota</taxon>
        <taxon>Holophagae</taxon>
        <taxon>Holophagales</taxon>
        <taxon>Holophagaceae</taxon>
        <taxon>Mesoterricola</taxon>
    </lineage>
</organism>
<dbReference type="Gene3D" id="3.30.230.10">
    <property type="match status" value="1"/>
</dbReference>
<gene>
    <name evidence="7" type="ORF">METEAL_18020</name>
</gene>
<dbReference type="InterPro" id="IPR005517">
    <property type="entry name" value="Transl_elong_EFG/EF2_IV"/>
</dbReference>
<dbReference type="GO" id="GO:0003746">
    <property type="term" value="F:translation elongation factor activity"/>
    <property type="evidence" value="ECO:0007669"/>
    <property type="project" value="UniProtKB-KW"/>
</dbReference>
<dbReference type="FunFam" id="3.30.230.10:FF:000003">
    <property type="entry name" value="Elongation factor G"/>
    <property type="match status" value="1"/>
</dbReference>
<keyword evidence="3 7" id="KW-0251">Elongation factor</keyword>
<evidence type="ECO:0000259" key="6">
    <source>
        <dbReference type="PROSITE" id="PS51722"/>
    </source>
</evidence>
<dbReference type="GO" id="GO:0032790">
    <property type="term" value="P:ribosome disassembly"/>
    <property type="evidence" value="ECO:0007669"/>
    <property type="project" value="TreeGrafter"/>
</dbReference>
<dbReference type="SUPFAM" id="SSF52540">
    <property type="entry name" value="P-loop containing nucleoside triphosphate hydrolases"/>
    <property type="match status" value="1"/>
</dbReference>
<dbReference type="InterPro" id="IPR009000">
    <property type="entry name" value="Transl_B-barrel_sf"/>
</dbReference>
<evidence type="ECO:0000256" key="2">
    <source>
        <dbReference type="ARBA" id="ARBA00022741"/>
    </source>
</evidence>
<dbReference type="NCBIfam" id="NF009379">
    <property type="entry name" value="PRK12740.1-3"/>
    <property type="match status" value="1"/>
</dbReference>
<dbReference type="Gene3D" id="2.40.30.10">
    <property type="entry name" value="Translation factors"/>
    <property type="match status" value="1"/>
</dbReference>
<dbReference type="InterPro" id="IPR035647">
    <property type="entry name" value="EFG_III/V"/>
</dbReference>
<evidence type="ECO:0000313" key="7">
    <source>
        <dbReference type="EMBL" id="BDU72628.1"/>
    </source>
</evidence>
<dbReference type="Pfam" id="PF00009">
    <property type="entry name" value="GTP_EFTU"/>
    <property type="match status" value="1"/>
</dbReference>
<dbReference type="Gene3D" id="3.40.50.300">
    <property type="entry name" value="P-loop containing nucleotide triphosphate hydrolases"/>
    <property type="match status" value="1"/>
</dbReference>
<protein>
    <recommendedName>
        <fullName evidence="1">Elongation factor G</fullName>
    </recommendedName>
</protein>
<dbReference type="PANTHER" id="PTHR43261">
    <property type="entry name" value="TRANSLATION ELONGATION FACTOR G-RELATED"/>
    <property type="match status" value="1"/>
</dbReference>
<dbReference type="Proteomes" id="UP001238179">
    <property type="component" value="Chromosome"/>
</dbReference>
<dbReference type="CDD" id="cd04170">
    <property type="entry name" value="EF-G_bact"/>
    <property type="match status" value="1"/>
</dbReference>
<name>A0AA48GYD1_9BACT</name>
<dbReference type="GO" id="GO:0003924">
    <property type="term" value="F:GTPase activity"/>
    <property type="evidence" value="ECO:0007669"/>
    <property type="project" value="InterPro"/>
</dbReference>
<dbReference type="Pfam" id="PF00679">
    <property type="entry name" value="EFG_C"/>
    <property type="match status" value="1"/>
</dbReference>
<dbReference type="SMART" id="SM00838">
    <property type="entry name" value="EFG_C"/>
    <property type="match status" value="1"/>
</dbReference>
<dbReference type="InterPro" id="IPR035649">
    <property type="entry name" value="EFG_V"/>
</dbReference>
<evidence type="ECO:0000313" key="8">
    <source>
        <dbReference type="Proteomes" id="UP001238179"/>
    </source>
</evidence>
<evidence type="ECO:0000256" key="1">
    <source>
        <dbReference type="ARBA" id="ARBA00017872"/>
    </source>
</evidence>
<dbReference type="SUPFAM" id="SSF50447">
    <property type="entry name" value="Translation proteins"/>
    <property type="match status" value="1"/>
</dbReference>
<dbReference type="PROSITE" id="PS51722">
    <property type="entry name" value="G_TR_2"/>
    <property type="match status" value="1"/>
</dbReference>
<keyword evidence="8" id="KW-1185">Reference proteome</keyword>
<evidence type="ECO:0000256" key="3">
    <source>
        <dbReference type="ARBA" id="ARBA00022768"/>
    </source>
</evidence>
<dbReference type="InterPro" id="IPR020568">
    <property type="entry name" value="Ribosomal_Su5_D2-typ_SF"/>
</dbReference>
<dbReference type="InterPro" id="IPR000795">
    <property type="entry name" value="T_Tr_GTP-bd_dom"/>
</dbReference>
<accession>A0AA48GYD1</accession>
<dbReference type="InterPro" id="IPR027417">
    <property type="entry name" value="P-loop_NTPase"/>
</dbReference>
<keyword evidence="4" id="KW-0648">Protein biosynthesis</keyword>
<evidence type="ECO:0000256" key="5">
    <source>
        <dbReference type="ARBA" id="ARBA00023134"/>
    </source>
</evidence>
<dbReference type="Pfam" id="PF03764">
    <property type="entry name" value="EFG_IV"/>
    <property type="match status" value="1"/>
</dbReference>
<dbReference type="CDD" id="cd01434">
    <property type="entry name" value="EFG_mtEFG1_IV"/>
    <property type="match status" value="1"/>
</dbReference>
<dbReference type="CDD" id="cd03713">
    <property type="entry name" value="EFG_mtEFG_C"/>
    <property type="match status" value="1"/>
</dbReference>
<evidence type="ECO:0000256" key="4">
    <source>
        <dbReference type="ARBA" id="ARBA00022917"/>
    </source>
</evidence>
<dbReference type="AlphaFoldDB" id="A0AA48GYD1"/>
<dbReference type="InterPro" id="IPR000640">
    <property type="entry name" value="EFG_V-like"/>
</dbReference>
<reference evidence="8" key="1">
    <citation type="journal article" date="2023" name="Int. J. Syst. Evol. Microbiol.">
        <title>Mesoterricola silvestris gen. nov., sp. nov., Mesoterricola sediminis sp. nov., Geothrix oryzae sp. nov., Geothrix edaphica sp. nov., Geothrix rubra sp. nov., and Geothrix limicola sp. nov., six novel members of Acidobacteriota isolated from soils.</title>
        <authorList>
            <person name="Itoh H."/>
            <person name="Sugisawa Y."/>
            <person name="Mise K."/>
            <person name="Xu Z."/>
            <person name="Kuniyasu M."/>
            <person name="Ushijima N."/>
            <person name="Kawano K."/>
            <person name="Kobayashi E."/>
            <person name="Shiratori Y."/>
            <person name="Masuda Y."/>
            <person name="Senoo K."/>
        </authorList>
    </citation>
    <scope>NUCLEOTIDE SEQUENCE [LARGE SCALE GENOMIC DNA]</scope>
    <source>
        <strain evidence="8">W79</strain>
    </source>
</reference>